<reference evidence="7" key="1">
    <citation type="journal article" date="2022" name="bioRxiv">
        <title>Deciphering the potential niche of two novel black yeast fungi from a biological soil crust based on their genomes, phenotypes, and melanin regulation.</title>
        <authorList>
            <consortium name="DOE Joint Genome Institute"/>
            <person name="Carr E.C."/>
            <person name="Barton Q."/>
            <person name="Grambo S."/>
            <person name="Sullivan M."/>
            <person name="Renfro C.M."/>
            <person name="Kuo A."/>
            <person name="Pangilinan J."/>
            <person name="Lipzen A."/>
            <person name="Keymanesh K."/>
            <person name="Savage E."/>
            <person name="Barry K."/>
            <person name="Grigoriev I.V."/>
            <person name="Riekhof W.R."/>
            <person name="Harris S.S."/>
        </authorList>
    </citation>
    <scope>NUCLEOTIDE SEQUENCE</scope>
    <source>
        <strain evidence="7">JF 03-4F</strain>
    </source>
</reference>
<sequence length="540" mass="61096">MGQQYRAWSTSRAQFLFHKLEAHSVDDVDGIHIFTGSALPTGAEKIPDDCLPFEHALLAFSQLVPFDGTWAHGEEDGPSTWAVVALLRDHIWPTHAEVISFYHTAPLPDIYCVTLTLSGLGPAIPASSTRDQSASIHGSSVSGLKLLRKSGTLHGPIAQSTFLVREYRKTLCVRLFPNRHQHRLFYSIVTITDEADRWFGYHTHDLTQRELASTYKPLYVYLSFVSKILRSLQEDWTEVLDRFNNEINVTLEQISTVPGLNDLLFDDRGLSTSRRYFVLLQHLRIYEEWIVGTSDGLMVWYEVCRSWLEGQNSRFEIELKKPGLSKECEGVLIAWKKLVKDSQAAFGPLLDRIRTKRQEVVTLRDGLFNATAVREALQGSRLNQQGLRLNRYVFIFTITTIIYLPLTFVTGFLGMNDLPFKMKNSMMPLSWMIIAFCLGTYLITFGSLGIYALSEKIKQKKPDDLHRQQESSANHKVDGDGTIGEARKRKEPPAASKGRQGSTGAPGNLVRRATDALSNAIPLKQRRSWRKKRADVPSQV</sequence>
<comment type="caution">
    <text evidence="7">The sequence shown here is derived from an EMBL/GenBank/DDBJ whole genome shotgun (WGS) entry which is preliminary data.</text>
</comment>
<keyword evidence="8" id="KW-1185">Reference proteome</keyword>
<evidence type="ECO:0000256" key="1">
    <source>
        <dbReference type="ARBA" id="ARBA00004141"/>
    </source>
</evidence>
<feature type="compositionally biased region" description="Basic residues" evidence="5">
    <location>
        <begin position="524"/>
        <end position="533"/>
    </location>
</feature>
<dbReference type="EMBL" id="MU404351">
    <property type="protein sequence ID" value="KAI1616501.1"/>
    <property type="molecule type" value="Genomic_DNA"/>
</dbReference>
<evidence type="ECO:0000256" key="4">
    <source>
        <dbReference type="ARBA" id="ARBA00023136"/>
    </source>
</evidence>
<dbReference type="GO" id="GO:0046873">
    <property type="term" value="F:metal ion transmembrane transporter activity"/>
    <property type="evidence" value="ECO:0007669"/>
    <property type="project" value="InterPro"/>
</dbReference>
<name>A0AAN6E241_9EURO</name>
<evidence type="ECO:0000256" key="2">
    <source>
        <dbReference type="ARBA" id="ARBA00022692"/>
    </source>
</evidence>
<keyword evidence="3 6" id="KW-1133">Transmembrane helix</keyword>
<dbReference type="InterPro" id="IPR045863">
    <property type="entry name" value="CorA_TM1_TM2"/>
</dbReference>
<dbReference type="Proteomes" id="UP001203852">
    <property type="component" value="Unassembled WGS sequence"/>
</dbReference>
<dbReference type="Gene3D" id="1.20.58.340">
    <property type="entry name" value="Magnesium transport protein CorA, transmembrane region"/>
    <property type="match status" value="1"/>
</dbReference>
<dbReference type="Pfam" id="PF01544">
    <property type="entry name" value="CorA"/>
    <property type="match status" value="1"/>
</dbReference>
<gene>
    <name evidence="7" type="ORF">EDD36DRAFT_137179</name>
</gene>
<feature type="transmembrane region" description="Helical" evidence="6">
    <location>
        <begin position="433"/>
        <end position="453"/>
    </location>
</feature>
<protein>
    <submittedName>
        <fullName evidence="7">Uncharacterized protein</fullName>
    </submittedName>
</protein>
<dbReference type="GO" id="GO:0016020">
    <property type="term" value="C:membrane"/>
    <property type="evidence" value="ECO:0007669"/>
    <property type="project" value="UniProtKB-SubCell"/>
</dbReference>
<feature type="compositionally biased region" description="Basic and acidic residues" evidence="5">
    <location>
        <begin position="462"/>
        <end position="492"/>
    </location>
</feature>
<evidence type="ECO:0000256" key="6">
    <source>
        <dbReference type="SAM" id="Phobius"/>
    </source>
</evidence>
<accession>A0AAN6E241</accession>
<comment type="subcellular location">
    <subcellularLocation>
        <location evidence="1">Membrane</location>
        <topology evidence="1">Multi-pass membrane protein</topology>
    </subcellularLocation>
</comment>
<evidence type="ECO:0000313" key="7">
    <source>
        <dbReference type="EMBL" id="KAI1616501.1"/>
    </source>
</evidence>
<keyword evidence="2 6" id="KW-0812">Transmembrane</keyword>
<dbReference type="InterPro" id="IPR002523">
    <property type="entry name" value="MgTranspt_CorA/ZnTranspt_ZntB"/>
</dbReference>
<dbReference type="SUPFAM" id="SSF144083">
    <property type="entry name" value="Magnesium transport protein CorA, transmembrane region"/>
    <property type="match status" value="1"/>
</dbReference>
<evidence type="ECO:0000256" key="3">
    <source>
        <dbReference type="ARBA" id="ARBA00022989"/>
    </source>
</evidence>
<feature type="region of interest" description="Disordered" evidence="5">
    <location>
        <begin position="462"/>
        <end position="540"/>
    </location>
</feature>
<proteinExistence type="predicted"/>
<organism evidence="7 8">
    <name type="scientific">Exophiala viscosa</name>
    <dbReference type="NCBI Taxonomy" id="2486360"/>
    <lineage>
        <taxon>Eukaryota</taxon>
        <taxon>Fungi</taxon>
        <taxon>Dikarya</taxon>
        <taxon>Ascomycota</taxon>
        <taxon>Pezizomycotina</taxon>
        <taxon>Eurotiomycetes</taxon>
        <taxon>Chaetothyriomycetidae</taxon>
        <taxon>Chaetothyriales</taxon>
        <taxon>Herpotrichiellaceae</taxon>
        <taxon>Exophiala</taxon>
    </lineage>
</organism>
<feature type="transmembrane region" description="Helical" evidence="6">
    <location>
        <begin position="392"/>
        <end position="413"/>
    </location>
</feature>
<evidence type="ECO:0000313" key="8">
    <source>
        <dbReference type="Proteomes" id="UP001203852"/>
    </source>
</evidence>
<evidence type="ECO:0000256" key="5">
    <source>
        <dbReference type="SAM" id="MobiDB-lite"/>
    </source>
</evidence>
<keyword evidence="4 6" id="KW-0472">Membrane</keyword>
<dbReference type="AlphaFoldDB" id="A0AAN6E241"/>